<proteinExistence type="predicted"/>
<dbReference type="GO" id="GO:0005759">
    <property type="term" value="C:mitochondrial matrix"/>
    <property type="evidence" value="ECO:0007669"/>
    <property type="project" value="TreeGrafter"/>
</dbReference>
<gene>
    <name evidence="5" type="ORF">DdX_15707</name>
</gene>
<dbReference type="GO" id="GO:0016887">
    <property type="term" value="F:ATP hydrolysis activity"/>
    <property type="evidence" value="ECO:0007669"/>
    <property type="project" value="InterPro"/>
</dbReference>
<dbReference type="EMBL" id="JAKKPZ010000105">
    <property type="protein sequence ID" value="KAI1702111.1"/>
    <property type="molecule type" value="Genomic_DNA"/>
</dbReference>
<keyword evidence="1" id="KW-0547">Nucleotide-binding</keyword>
<dbReference type="InterPro" id="IPR027417">
    <property type="entry name" value="P-loop_NTPase"/>
</dbReference>
<dbReference type="PANTHER" id="PTHR48102">
    <property type="entry name" value="ATP-DEPENDENT CLP PROTEASE ATP-BINDING SUBUNIT CLPX-LIKE, MITOCHONDRIAL-RELATED"/>
    <property type="match status" value="1"/>
</dbReference>
<dbReference type="Pfam" id="PF10431">
    <property type="entry name" value="ClpB_D2-small"/>
    <property type="match status" value="1"/>
</dbReference>
<accession>A0AAD4MUX5</accession>
<comment type="caution">
    <text evidence="5">The sequence shown here is derived from an EMBL/GenBank/DDBJ whole genome shotgun (WGS) entry which is preliminary data.</text>
</comment>
<dbReference type="NCBIfam" id="NF003745">
    <property type="entry name" value="PRK05342.1"/>
    <property type="match status" value="1"/>
</dbReference>
<evidence type="ECO:0000256" key="2">
    <source>
        <dbReference type="ARBA" id="ARBA00022840"/>
    </source>
</evidence>
<dbReference type="AlphaFoldDB" id="A0AAD4MUX5"/>
<evidence type="ECO:0000313" key="6">
    <source>
        <dbReference type="Proteomes" id="UP001201812"/>
    </source>
</evidence>
<keyword evidence="6" id="KW-1185">Reference proteome</keyword>
<keyword evidence="2" id="KW-0067">ATP-binding</keyword>
<reference evidence="5" key="1">
    <citation type="submission" date="2022-01" db="EMBL/GenBank/DDBJ databases">
        <title>Genome Sequence Resource for Two Populations of Ditylenchus destructor, the Migratory Endoparasitic Phytonematode.</title>
        <authorList>
            <person name="Zhang H."/>
            <person name="Lin R."/>
            <person name="Xie B."/>
        </authorList>
    </citation>
    <scope>NUCLEOTIDE SEQUENCE</scope>
    <source>
        <strain evidence="5">BazhouSP</strain>
    </source>
</reference>
<feature type="domain" description="Clp ATPase C-terminal" evidence="4">
    <location>
        <begin position="470"/>
        <end position="555"/>
    </location>
</feature>
<organism evidence="5 6">
    <name type="scientific">Ditylenchus destructor</name>
    <dbReference type="NCBI Taxonomy" id="166010"/>
    <lineage>
        <taxon>Eukaryota</taxon>
        <taxon>Metazoa</taxon>
        <taxon>Ecdysozoa</taxon>
        <taxon>Nematoda</taxon>
        <taxon>Chromadorea</taxon>
        <taxon>Rhabditida</taxon>
        <taxon>Tylenchina</taxon>
        <taxon>Tylenchomorpha</taxon>
        <taxon>Sphaerularioidea</taxon>
        <taxon>Anguinidae</taxon>
        <taxon>Anguininae</taxon>
        <taxon>Ditylenchus</taxon>
    </lineage>
</organism>
<dbReference type="Pfam" id="PF07724">
    <property type="entry name" value="AAA_2"/>
    <property type="match status" value="1"/>
</dbReference>
<evidence type="ECO:0000259" key="4">
    <source>
        <dbReference type="SMART" id="SM01086"/>
    </source>
</evidence>
<dbReference type="GO" id="GO:0051603">
    <property type="term" value="P:proteolysis involved in protein catabolic process"/>
    <property type="evidence" value="ECO:0007669"/>
    <property type="project" value="TreeGrafter"/>
</dbReference>
<feature type="domain" description="AAA+ ATPase" evidence="3">
    <location>
        <begin position="256"/>
        <end position="539"/>
    </location>
</feature>
<dbReference type="InterPro" id="IPR003959">
    <property type="entry name" value="ATPase_AAA_core"/>
</dbReference>
<dbReference type="InterPro" id="IPR050052">
    <property type="entry name" value="ATP-dep_Clp_protease_ClpX"/>
</dbReference>
<dbReference type="Proteomes" id="UP001201812">
    <property type="component" value="Unassembled WGS sequence"/>
</dbReference>
<dbReference type="SUPFAM" id="SSF52540">
    <property type="entry name" value="P-loop containing nucleoside triphosphate hydrolases"/>
    <property type="match status" value="1"/>
</dbReference>
<dbReference type="Gene3D" id="1.10.8.60">
    <property type="match status" value="1"/>
</dbReference>
<evidence type="ECO:0000313" key="5">
    <source>
        <dbReference type="EMBL" id="KAI1702111.1"/>
    </source>
</evidence>
<dbReference type="Gene3D" id="3.40.50.300">
    <property type="entry name" value="P-loop containing nucleotide triphosphate hydrolases"/>
    <property type="match status" value="1"/>
</dbReference>
<dbReference type="InterPro" id="IPR019489">
    <property type="entry name" value="Clp_ATPase_C"/>
</dbReference>
<evidence type="ECO:0000259" key="3">
    <source>
        <dbReference type="SMART" id="SM00382"/>
    </source>
</evidence>
<dbReference type="GO" id="GO:0005524">
    <property type="term" value="F:ATP binding"/>
    <property type="evidence" value="ECO:0007669"/>
    <property type="project" value="UniProtKB-KW"/>
</dbReference>
<protein>
    <submittedName>
        <fullName evidence="5">AAA domain (Cdc48 subfamily) domain-containing protein</fullName>
    </submittedName>
</protein>
<dbReference type="PANTHER" id="PTHR48102:SF10">
    <property type="entry name" value="ATP-DEPENDENT CLP PROTEASE ATP-BINDING SUBUNIT CLPX"/>
    <property type="match status" value="1"/>
</dbReference>
<evidence type="ECO:0000256" key="1">
    <source>
        <dbReference type="ARBA" id="ARBA00022741"/>
    </source>
</evidence>
<dbReference type="InterPro" id="IPR003593">
    <property type="entry name" value="AAA+_ATPase"/>
</dbReference>
<dbReference type="SMART" id="SM00382">
    <property type="entry name" value="AAA"/>
    <property type="match status" value="1"/>
</dbReference>
<dbReference type="SMART" id="SM01086">
    <property type="entry name" value="ClpB_D2-small"/>
    <property type="match status" value="1"/>
</dbReference>
<dbReference type="FunFam" id="1.10.8.60:FF:000002">
    <property type="entry name" value="ATP-dependent Clp protease ATP-binding subunit ClpX"/>
    <property type="match status" value="1"/>
</dbReference>
<sequence length="577" mass="63347">MTMKRHLGLLRKPLGAASGLSSGRAQHKQVIFMSEARKTGPSPLLDHTPCVFLLSACSFSTNHCCKRKEIYSGSNGDGKDINVNTTLKESVKNDVSTPPVENCKNCNSPLQPVERGQISVCPTCKFLYRSSGGGNNVREHSQYTAAFQKPFDNMPTPRELRDYMDKYVVAQTPAKTTLSVGVYSHYKRLANNLDNEPPQIPSSVLPRHGYENIPMEALYQMPPQGRSRRPQVMQSAPAHTAIASLPRNDEDSVRMDKSNILMLGPSGVGKTFVTQMIAKYLDVPIAYGDCTTMTQAGYVGDDAEGVIQKLFNNANGNVERTQQGIVFLDEIDKLSQREPVSQRDVSGEGVQHALLKLVEGTVVQVKNEKAKPSMGGGGSVPIDTSDILFVSSGAFTGIDKIVGKRLDKRSVGFGSSSQMHSITRDDKEQEVINEKRDKLLMQVDQSDIIKFGMIPEIVGRFPIIVPFHTLSKEMLVQVLTEPKNSIITQMQKHFEMDNVALEFTKDALDEIAQLAVKRETGARALRSIVEKVLELAKFDVPGSDIESVTVTGSCVRGESSYEYKMRAATRAASGNGN</sequence>
<name>A0AAD4MUX5_9BILA</name>